<evidence type="ECO:0000313" key="4">
    <source>
        <dbReference type="Proteomes" id="UP001480595"/>
    </source>
</evidence>
<protein>
    <recommendedName>
        <fullName evidence="5">BZIP domain-containing protein</fullName>
    </recommendedName>
</protein>
<evidence type="ECO:0000313" key="3">
    <source>
        <dbReference type="EMBL" id="KAK8086458.1"/>
    </source>
</evidence>
<keyword evidence="1" id="KW-0175">Coiled coil</keyword>
<dbReference type="EMBL" id="JAQQWL010000002">
    <property type="protein sequence ID" value="KAK8086458.1"/>
    <property type="molecule type" value="Genomic_DNA"/>
</dbReference>
<feature type="compositionally biased region" description="Basic and acidic residues" evidence="2">
    <location>
        <begin position="161"/>
        <end position="173"/>
    </location>
</feature>
<proteinExistence type="predicted"/>
<dbReference type="Proteomes" id="UP001480595">
    <property type="component" value="Unassembled WGS sequence"/>
</dbReference>
<reference evidence="3 4" key="1">
    <citation type="submission" date="2023-01" db="EMBL/GenBank/DDBJ databases">
        <title>Analysis of 21 Apiospora genomes using comparative genomics revels a genus with tremendous synthesis potential of carbohydrate active enzymes and secondary metabolites.</title>
        <authorList>
            <person name="Sorensen T."/>
        </authorList>
    </citation>
    <scope>NUCLEOTIDE SEQUENCE [LARGE SCALE GENOMIC DNA]</scope>
    <source>
        <strain evidence="3 4">CBS 135458</strain>
    </source>
</reference>
<feature type="coiled-coil region" evidence="1">
    <location>
        <begin position="89"/>
        <end position="116"/>
    </location>
</feature>
<feature type="region of interest" description="Disordered" evidence="2">
    <location>
        <begin position="117"/>
        <end position="179"/>
    </location>
</feature>
<dbReference type="GeneID" id="92085904"/>
<comment type="caution">
    <text evidence="3">The sequence shown here is derived from an EMBL/GenBank/DDBJ whole genome shotgun (WGS) entry which is preliminary data.</text>
</comment>
<keyword evidence="4" id="KW-1185">Reference proteome</keyword>
<evidence type="ECO:0000256" key="1">
    <source>
        <dbReference type="SAM" id="Coils"/>
    </source>
</evidence>
<evidence type="ECO:0000256" key="2">
    <source>
        <dbReference type="SAM" id="MobiDB-lite"/>
    </source>
</evidence>
<gene>
    <name evidence="3" type="ORF">PG994_001432</name>
</gene>
<accession>A0ABR1WTL1</accession>
<organism evidence="3 4">
    <name type="scientific">Apiospora phragmitis</name>
    <dbReference type="NCBI Taxonomy" id="2905665"/>
    <lineage>
        <taxon>Eukaryota</taxon>
        <taxon>Fungi</taxon>
        <taxon>Dikarya</taxon>
        <taxon>Ascomycota</taxon>
        <taxon>Pezizomycotina</taxon>
        <taxon>Sordariomycetes</taxon>
        <taxon>Xylariomycetidae</taxon>
        <taxon>Amphisphaeriales</taxon>
        <taxon>Apiosporaceae</taxon>
        <taxon>Apiospora</taxon>
    </lineage>
</organism>
<name>A0ABR1WTL1_9PEZI</name>
<evidence type="ECO:0008006" key="5">
    <source>
        <dbReference type="Google" id="ProtNLM"/>
    </source>
</evidence>
<dbReference type="RefSeq" id="XP_066720982.1">
    <property type="nucleotide sequence ID" value="XM_066852841.1"/>
</dbReference>
<feature type="compositionally biased region" description="Polar residues" evidence="2">
    <location>
        <begin position="123"/>
        <end position="136"/>
    </location>
</feature>
<sequence>MLRLLAILLCLVATLLCLVVFLLWFLNVAAFMGAAAGVIAIFGAKSPNEEPERGSQRPNPIRRWARKLGRRSGSRANRKEKIQVLVGENARLVEENTMLQNANRDLQRELRSKDLEPPKYTVEDSNNNQSAPSEQATPFGANARNLSPNQVTELYKKINKKQRETLRRGTGEAKRRKRQ</sequence>